<organism evidence="3 4">
    <name type="scientific">Ruania alba</name>
    <dbReference type="NCBI Taxonomy" id="648782"/>
    <lineage>
        <taxon>Bacteria</taxon>
        <taxon>Bacillati</taxon>
        <taxon>Actinomycetota</taxon>
        <taxon>Actinomycetes</taxon>
        <taxon>Micrococcales</taxon>
        <taxon>Ruaniaceae</taxon>
        <taxon>Ruania</taxon>
    </lineage>
</organism>
<evidence type="ECO:0000256" key="1">
    <source>
        <dbReference type="SAM" id="MobiDB-lite"/>
    </source>
</evidence>
<dbReference type="Pfam" id="PF16951">
    <property type="entry name" value="MaAIMP_sms"/>
    <property type="match status" value="1"/>
</dbReference>
<dbReference type="InterPro" id="IPR031596">
    <property type="entry name" value="MaAIMP_sms"/>
</dbReference>
<evidence type="ECO:0000256" key="2">
    <source>
        <dbReference type="SAM" id="Phobius"/>
    </source>
</evidence>
<dbReference type="EMBL" id="FNTX01000002">
    <property type="protein sequence ID" value="SEE99506.1"/>
    <property type="molecule type" value="Genomic_DNA"/>
</dbReference>
<keyword evidence="4" id="KW-1185">Reference proteome</keyword>
<keyword evidence="2" id="KW-0812">Transmembrane</keyword>
<dbReference type="STRING" id="648782.SAMN04488554_4214"/>
<dbReference type="NCBIfam" id="NF033493">
    <property type="entry name" value="MetS_like_NSS"/>
    <property type="match status" value="1"/>
</dbReference>
<feature type="transmembrane region" description="Helical" evidence="2">
    <location>
        <begin position="6"/>
        <end position="27"/>
    </location>
</feature>
<proteinExistence type="predicted"/>
<name>A0A1H5ND81_9MICO</name>
<dbReference type="Proteomes" id="UP000199220">
    <property type="component" value="Unassembled WGS sequence"/>
</dbReference>
<sequence length="51" mass="5391">MDASAVIMMIIALGLVWGALVAALMHLRKHPEEPDSYDIDGDGKADAPPST</sequence>
<accession>A0A1H5ND81</accession>
<evidence type="ECO:0000313" key="4">
    <source>
        <dbReference type="Proteomes" id="UP000199220"/>
    </source>
</evidence>
<keyword evidence="2" id="KW-1133">Transmembrane helix</keyword>
<gene>
    <name evidence="3" type="ORF">SAMN04488554_4214</name>
</gene>
<dbReference type="AlphaFoldDB" id="A0A1H5ND81"/>
<reference evidence="4" key="1">
    <citation type="submission" date="2016-10" db="EMBL/GenBank/DDBJ databases">
        <authorList>
            <person name="Varghese N."/>
            <person name="Submissions S."/>
        </authorList>
    </citation>
    <scope>NUCLEOTIDE SEQUENCE [LARGE SCALE GENOMIC DNA]</scope>
    <source>
        <strain evidence="4">DSM 21368</strain>
    </source>
</reference>
<evidence type="ECO:0000313" key="3">
    <source>
        <dbReference type="EMBL" id="SEE99506.1"/>
    </source>
</evidence>
<dbReference type="RefSeq" id="WP_089775371.1">
    <property type="nucleotide sequence ID" value="NZ_FNTX01000002.1"/>
</dbReference>
<protein>
    <submittedName>
        <fullName evidence="3">Putative methionine and alanine importer, small subunit</fullName>
    </submittedName>
</protein>
<feature type="region of interest" description="Disordered" evidence="1">
    <location>
        <begin position="32"/>
        <end position="51"/>
    </location>
</feature>
<keyword evidence="2" id="KW-0472">Membrane</keyword>